<keyword evidence="5 9" id="KW-0812">Transmembrane</keyword>
<proteinExistence type="predicted"/>
<reference evidence="10" key="1">
    <citation type="journal article" date="2022" name="Int. J. Syst. Evol. Microbiol.">
        <title>Pseudomonas aegrilactucae sp. nov. and Pseudomonas morbosilactucae sp. nov., pathogens causing bacterial rot of lettuce in Japan.</title>
        <authorList>
            <person name="Sawada H."/>
            <person name="Fujikawa T."/>
            <person name="Satou M."/>
        </authorList>
    </citation>
    <scope>NUCLEOTIDE SEQUENCE</scope>
    <source>
        <strain evidence="10">0166_1</strain>
    </source>
</reference>
<sequence length="368" mass="37521">MSESPSAVLTPPGSAPKASPGAESSNRRWWQRLSLGRYTGVVVALLAVAIYLTITEPVFLTWDNLMNIVKSNSVIFVLAIGATFVVISGGIDLSTASATTASAMIFGLALHSGWGLVPALIATIAFGLMIGLINGVLIAKAHISFLVVTLGALSIWASFALVVNDGQTVSVFSAPAFGPIKDFVNQDVGPFPILLIFDAILVLLAGGVLRYTAFGRALFATGSNEEAARLNGISINRILIAVYTIGGLAAALACVVQVGRLTAASATGDPTLLLTVLAAVLIGGTSFTGGEGGVLGTVIGVIFLGVVQNGLTLSGVSAFWQGTVSGVILIAAVGLGVLRDRGISLRQRRAAKTAPDASHLAPPAPPPA</sequence>
<evidence type="ECO:0000256" key="9">
    <source>
        <dbReference type="SAM" id="Phobius"/>
    </source>
</evidence>
<dbReference type="PANTHER" id="PTHR32196">
    <property type="entry name" value="ABC TRANSPORTER PERMEASE PROTEIN YPHD-RELATED-RELATED"/>
    <property type="match status" value="1"/>
</dbReference>
<dbReference type="PANTHER" id="PTHR32196:SF21">
    <property type="entry name" value="ABC TRANSPORTER PERMEASE PROTEIN YPHD-RELATED"/>
    <property type="match status" value="1"/>
</dbReference>
<dbReference type="CDD" id="cd06579">
    <property type="entry name" value="TM_PBP1_transp_AraH_like"/>
    <property type="match status" value="1"/>
</dbReference>
<evidence type="ECO:0000256" key="2">
    <source>
        <dbReference type="ARBA" id="ARBA00022448"/>
    </source>
</evidence>
<gene>
    <name evidence="10" type="primary">rbsC_2</name>
    <name evidence="10" type="ORF">DSM104329_00185</name>
</gene>
<feature type="transmembrane region" description="Helical" evidence="9">
    <location>
        <begin position="294"/>
        <end position="312"/>
    </location>
</feature>
<dbReference type="GO" id="GO:0022857">
    <property type="term" value="F:transmembrane transporter activity"/>
    <property type="evidence" value="ECO:0007669"/>
    <property type="project" value="InterPro"/>
</dbReference>
<feature type="transmembrane region" description="Helical" evidence="9">
    <location>
        <begin position="35"/>
        <end position="54"/>
    </location>
</feature>
<feature type="transmembrane region" description="Helical" evidence="9">
    <location>
        <begin position="145"/>
        <end position="163"/>
    </location>
</feature>
<accession>A0A9E6XT65</accession>
<keyword evidence="2" id="KW-0813">Transport</keyword>
<evidence type="ECO:0000313" key="10">
    <source>
        <dbReference type="EMBL" id="UGS33820.1"/>
    </source>
</evidence>
<dbReference type="Pfam" id="PF02653">
    <property type="entry name" value="BPD_transp_2"/>
    <property type="match status" value="1"/>
</dbReference>
<feature type="transmembrane region" description="Helical" evidence="9">
    <location>
        <begin position="74"/>
        <end position="91"/>
    </location>
</feature>
<evidence type="ECO:0000256" key="1">
    <source>
        <dbReference type="ARBA" id="ARBA00004651"/>
    </source>
</evidence>
<organism evidence="10 11">
    <name type="scientific">Capillimicrobium parvum</name>
    <dbReference type="NCBI Taxonomy" id="2884022"/>
    <lineage>
        <taxon>Bacteria</taxon>
        <taxon>Bacillati</taxon>
        <taxon>Actinomycetota</taxon>
        <taxon>Thermoleophilia</taxon>
        <taxon>Solirubrobacterales</taxon>
        <taxon>Capillimicrobiaceae</taxon>
        <taxon>Capillimicrobium</taxon>
    </lineage>
</organism>
<feature type="region of interest" description="Disordered" evidence="8">
    <location>
        <begin position="1"/>
        <end position="23"/>
    </location>
</feature>
<evidence type="ECO:0000256" key="7">
    <source>
        <dbReference type="ARBA" id="ARBA00023136"/>
    </source>
</evidence>
<evidence type="ECO:0000313" key="11">
    <source>
        <dbReference type="Proteomes" id="UP001162834"/>
    </source>
</evidence>
<name>A0A9E6XT65_9ACTN</name>
<feature type="transmembrane region" description="Helical" evidence="9">
    <location>
        <begin position="120"/>
        <end position="138"/>
    </location>
</feature>
<feature type="compositionally biased region" description="Low complexity" evidence="8">
    <location>
        <begin position="11"/>
        <end position="23"/>
    </location>
</feature>
<feature type="transmembrane region" description="Helical" evidence="9">
    <location>
        <begin position="270"/>
        <end position="287"/>
    </location>
</feature>
<feature type="transmembrane region" description="Helical" evidence="9">
    <location>
        <begin position="318"/>
        <end position="338"/>
    </location>
</feature>
<feature type="transmembrane region" description="Helical" evidence="9">
    <location>
        <begin position="191"/>
        <end position="209"/>
    </location>
</feature>
<dbReference type="AlphaFoldDB" id="A0A9E6XT65"/>
<feature type="transmembrane region" description="Helical" evidence="9">
    <location>
        <begin position="238"/>
        <end position="258"/>
    </location>
</feature>
<keyword evidence="6 9" id="KW-1133">Transmembrane helix</keyword>
<dbReference type="Proteomes" id="UP001162834">
    <property type="component" value="Chromosome"/>
</dbReference>
<evidence type="ECO:0000256" key="8">
    <source>
        <dbReference type="SAM" id="MobiDB-lite"/>
    </source>
</evidence>
<dbReference type="KEGG" id="sbae:DSM104329_00185"/>
<protein>
    <submittedName>
        <fullName evidence="10">Ribose import permease protein RbsC</fullName>
    </submittedName>
</protein>
<dbReference type="GO" id="GO:0005886">
    <property type="term" value="C:plasma membrane"/>
    <property type="evidence" value="ECO:0007669"/>
    <property type="project" value="UniProtKB-SubCell"/>
</dbReference>
<dbReference type="InterPro" id="IPR001851">
    <property type="entry name" value="ABC_transp_permease"/>
</dbReference>
<keyword evidence="11" id="KW-1185">Reference proteome</keyword>
<keyword evidence="4" id="KW-0997">Cell inner membrane</keyword>
<dbReference type="RefSeq" id="WP_259313512.1">
    <property type="nucleotide sequence ID" value="NZ_CP087164.1"/>
</dbReference>
<evidence type="ECO:0000256" key="5">
    <source>
        <dbReference type="ARBA" id="ARBA00022692"/>
    </source>
</evidence>
<keyword evidence="7 9" id="KW-0472">Membrane</keyword>
<keyword evidence="3" id="KW-1003">Cell membrane</keyword>
<dbReference type="EMBL" id="CP087164">
    <property type="protein sequence ID" value="UGS33820.1"/>
    <property type="molecule type" value="Genomic_DNA"/>
</dbReference>
<evidence type="ECO:0000256" key="4">
    <source>
        <dbReference type="ARBA" id="ARBA00022519"/>
    </source>
</evidence>
<comment type="subcellular location">
    <subcellularLocation>
        <location evidence="1">Cell membrane</location>
        <topology evidence="1">Multi-pass membrane protein</topology>
    </subcellularLocation>
</comment>
<evidence type="ECO:0000256" key="6">
    <source>
        <dbReference type="ARBA" id="ARBA00022989"/>
    </source>
</evidence>
<evidence type="ECO:0000256" key="3">
    <source>
        <dbReference type="ARBA" id="ARBA00022475"/>
    </source>
</evidence>